<name>A0A844GUQ3_9CHRO</name>
<comment type="caution">
    <text evidence="3">The sequence shown here is derived from an EMBL/GenBank/DDBJ whole genome shotgun (WGS) entry which is preliminary data.</text>
</comment>
<feature type="domain" description="Glycosyl transferase family 1" evidence="2">
    <location>
        <begin position="185"/>
        <end position="355"/>
    </location>
</feature>
<dbReference type="EMBL" id="WMIA01000006">
    <property type="protein sequence ID" value="MTF38599.1"/>
    <property type="molecule type" value="Genomic_DNA"/>
</dbReference>
<evidence type="ECO:0000313" key="4">
    <source>
        <dbReference type="Proteomes" id="UP000437131"/>
    </source>
</evidence>
<dbReference type="PANTHER" id="PTHR46401">
    <property type="entry name" value="GLYCOSYLTRANSFERASE WBBK-RELATED"/>
    <property type="match status" value="1"/>
</dbReference>
<dbReference type="Gene3D" id="3.40.50.2000">
    <property type="entry name" value="Glycogen Phosphorylase B"/>
    <property type="match status" value="2"/>
</dbReference>
<dbReference type="AlphaFoldDB" id="A0A844GUQ3"/>
<keyword evidence="1 3" id="KW-0808">Transferase</keyword>
<evidence type="ECO:0000313" key="3">
    <source>
        <dbReference type="EMBL" id="MTF38599.1"/>
    </source>
</evidence>
<dbReference type="PANTHER" id="PTHR46401:SF2">
    <property type="entry name" value="GLYCOSYLTRANSFERASE WBBK-RELATED"/>
    <property type="match status" value="1"/>
</dbReference>
<dbReference type="Pfam" id="PF00534">
    <property type="entry name" value="Glycos_transf_1"/>
    <property type="match status" value="1"/>
</dbReference>
<dbReference type="Proteomes" id="UP000437131">
    <property type="component" value="Unassembled WGS sequence"/>
</dbReference>
<reference evidence="3 4" key="1">
    <citation type="submission" date="2019-11" db="EMBL/GenBank/DDBJ databases">
        <title>Isolation of a new High Light Tolerant Cyanobacteria.</title>
        <authorList>
            <person name="Dobson Z."/>
            <person name="Vaughn N."/>
            <person name="Vaughn M."/>
            <person name="Fromme P."/>
            <person name="Mazor Y."/>
        </authorList>
    </citation>
    <scope>NUCLEOTIDE SEQUENCE [LARGE SCALE GENOMIC DNA]</scope>
    <source>
        <strain evidence="3 4">0216</strain>
    </source>
</reference>
<proteinExistence type="predicted"/>
<evidence type="ECO:0000256" key="1">
    <source>
        <dbReference type="ARBA" id="ARBA00022679"/>
    </source>
</evidence>
<dbReference type="RefSeq" id="WP_155083504.1">
    <property type="nucleotide sequence ID" value="NZ_WMIA01000006.1"/>
</dbReference>
<accession>A0A844GUQ3</accession>
<evidence type="ECO:0000259" key="2">
    <source>
        <dbReference type="Pfam" id="PF00534"/>
    </source>
</evidence>
<organism evidence="3 4">
    <name type="scientific">Cyanobacterium aponinum 0216</name>
    <dbReference type="NCBI Taxonomy" id="2676140"/>
    <lineage>
        <taxon>Bacteria</taxon>
        <taxon>Bacillati</taxon>
        <taxon>Cyanobacteriota</taxon>
        <taxon>Cyanophyceae</taxon>
        <taxon>Oscillatoriophycideae</taxon>
        <taxon>Chroococcales</taxon>
        <taxon>Geminocystaceae</taxon>
        <taxon>Cyanobacterium</taxon>
    </lineage>
</organism>
<gene>
    <name evidence="3" type="ORF">GGC33_06640</name>
</gene>
<sequence length="398" mass="45717">MRLLIIQYGGEYREAYYRLANGGEEIYGFQKYSVDYVANLTEKLEEVTIISICSNANYDEFLKPKLRAIGLGLKQDYDKNKIRKYTEKYIKELKPDRMILRFPSQEILSLAIKYKIPTLASFADYIANKTIKQKIKNFFLANLLNNPTIQWISNHGVYASETLKNIGVKPEKIIPRDWPSFTTPKEFSPKDKSFNHELITVFYCGTISENKGVKEIINAISLLNKEGLNIQAKIAGNGEIEKYSAMAKKLGIEEQIVFLGLISHNKVIPLMRDSDLVIVPSRIEYAEGFPKVINEALVSRTPLIVSSHPVFTSKLKNEQNAMIFRSGDYVALSEGIKKVINNEKLYHKLSTNSYETWLSLQIPCKFHDLINNWLFNEQNRNSFLSQHNLLNWDAITKP</sequence>
<dbReference type="InterPro" id="IPR001296">
    <property type="entry name" value="Glyco_trans_1"/>
</dbReference>
<dbReference type="SUPFAM" id="SSF53756">
    <property type="entry name" value="UDP-Glycosyltransferase/glycogen phosphorylase"/>
    <property type="match status" value="1"/>
</dbReference>
<protein>
    <submittedName>
        <fullName evidence="3">Glycosyltransferase</fullName>
    </submittedName>
</protein>
<dbReference type="GO" id="GO:0016757">
    <property type="term" value="F:glycosyltransferase activity"/>
    <property type="evidence" value="ECO:0007669"/>
    <property type="project" value="InterPro"/>
</dbReference>